<dbReference type="CDD" id="cd00291">
    <property type="entry name" value="SirA_YedF_YeeD"/>
    <property type="match status" value="1"/>
</dbReference>
<dbReference type="eggNOG" id="arCOG02062">
    <property type="taxonomic scope" value="Archaea"/>
</dbReference>
<name>G4RNE1_THETK</name>
<evidence type="ECO:0000259" key="2">
    <source>
        <dbReference type="PROSITE" id="PS01148"/>
    </source>
</evidence>
<evidence type="ECO:0000256" key="1">
    <source>
        <dbReference type="ARBA" id="ARBA00008984"/>
    </source>
</evidence>
<dbReference type="InterPro" id="IPR001455">
    <property type="entry name" value="TusA-like"/>
</dbReference>
<dbReference type="RefSeq" id="WP_014126342.1">
    <property type="nucleotide sequence ID" value="NC_016070.1"/>
</dbReference>
<dbReference type="EMBL" id="FN869859">
    <property type="protein sequence ID" value="CCC81085.1"/>
    <property type="molecule type" value="Genomic_DNA"/>
</dbReference>
<evidence type="ECO:0000313" key="4">
    <source>
        <dbReference type="Proteomes" id="UP000002654"/>
    </source>
</evidence>
<dbReference type="Proteomes" id="UP000002654">
    <property type="component" value="Chromosome"/>
</dbReference>
<evidence type="ECO:0000313" key="3">
    <source>
        <dbReference type="EMBL" id="CCC81085.1"/>
    </source>
</evidence>
<dbReference type="Gene3D" id="3.30.110.40">
    <property type="entry name" value="TusA-like domain"/>
    <property type="match status" value="1"/>
</dbReference>
<dbReference type="InterPro" id="IPR036868">
    <property type="entry name" value="TusA-like_sf"/>
</dbReference>
<gene>
    <name evidence="3" type="ordered locus">TTX_0414</name>
</gene>
<organism evidence="3 4">
    <name type="scientific">Thermoproteus tenax (strain ATCC 35583 / DSM 2078 / JCM 9277 / NBRC 100435 / Kra 1)</name>
    <dbReference type="NCBI Taxonomy" id="768679"/>
    <lineage>
        <taxon>Archaea</taxon>
        <taxon>Thermoproteota</taxon>
        <taxon>Thermoprotei</taxon>
        <taxon>Thermoproteales</taxon>
        <taxon>Thermoproteaceae</taxon>
        <taxon>Thermoproteus</taxon>
    </lineage>
</organism>
<dbReference type="Pfam" id="PF01206">
    <property type="entry name" value="TusA"/>
    <property type="match status" value="1"/>
</dbReference>
<protein>
    <submittedName>
        <fullName evidence="3">Predicted redox protein, regulator of disulfide bond formation</fullName>
    </submittedName>
</protein>
<sequence>MEKVAKTLDARGKFCPIPVMETAKAINEVKVGEVLEVLATDPAADPDIKAWAKRMGHEVILSEKTPEGYLRILIKRLK</sequence>
<keyword evidence="4" id="KW-1185">Reference proteome</keyword>
<dbReference type="STRING" id="768679.TTX_0414"/>
<dbReference type="PANTHER" id="PTHR33279">
    <property type="entry name" value="SULFUR CARRIER PROTEIN YEDF-RELATED"/>
    <property type="match status" value="1"/>
</dbReference>
<dbReference type="PATRIC" id="fig|768679.9.peg.431"/>
<comment type="similarity">
    <text evidence="1">Belongs to the sulfur carrier protein TusA family.</text>
</comment>
<dbReference type="KEGG" id="ttn:TTX_0414"/>
<dbReference type="SUPFAM" id="SSF64307">
    <property type="entry name" value="SirA-like"/>
    <property type="match status" value="1"/>
</dbReference>
<dbReference type="PaxDb" id="768679-TTX_0414"/>
<reference evidence="3 4" key="1">
    <citation type="journal article" date="2011" name="PLoS ONE">
        <title>The complete genome sequence of Thermoproteus tenax: a physiologically versatile member of the Crenarchaeota.</title>
        <authorList>
            <person name="Siebers B."/>
            <person name="Zaparty M."/>
            <person name="Raddatz G."/>
            <person name="Tjaden B."/>
            <person name="Albers S.V."/>
            <person name="Bell S.D."/>
            <person name="Blombach F."/>
            <person name="Kletzin A."/>
            <person name="Kyrpides N."/>
            <person name="Lanz C."/>
            <person name="Plagens A."/>
            <person name="Rampp M."/>
            <person name="Rosinus A."/>
            <person name="von Jan M."/>
            <person name="Makarova K.S."/>
            <person name="Klenk H.P."/>
            <person name="Schuster S.C."/>
            <person name="Hensel R."/>
        </authorList>
    </citation>
    <scope>NUCLEOTIDE SEQUENCE [LARGE SCALE GENOMIC DNA]</scope>
    <source>
        <strain evidence="4">ATCC 35583 / DSM 2078 / JCM 9277 / NBRC 100435 / Kra 1</strain>
    </source>
</reference>
<dbReference type="HOGENOM" id="CLU_165255_1_2_2"/>
<dbReference type="OrthoDB" id="45650at2157"/>
<proteinExistence type="inferred from homology"/>
<dbReference type="GeneID" id="11263420"/>
<dbReference type="PANTHER" id="PTHR33279:SF6">
    <property type="entry name" value="SULFUR CARRIER PROTEIN YEDF-RELATED"/>
    <property type="match status" value="1"/>
</dbReference>
<feature type="domain" description="UPF0033" evidence="2">
    <location>
        <begin position="8"/>
        <end position="32"/>
    </location>
</feature>
<accession>G4RNE1</accession>
<dbReference type="PROSITE" id="PS01148">
    <property type="entry name" value="UPF0033"/>
    <property type="match status" value="1"/>
</dbReference>
<dbReference type="AlphaFoldDB" id="G4RNE1"/>